<proteinExistence type="predicted"/>
<reference evidence="1 2" key="1">
    <citation type="submission" date="2023-05" db="EMBL/GenBank/DDBJ databases">
        <title>Lithophilousrod everest ZFBP1038 complete genpme.</title>
        <authorList>
            <person name="Tian M."/>
        </authorList>
    </citation>
    <scope>NUCLEOTIDE SEQUENCE [LARGE SCALE GENOMIC DNA]</scope>
    <source>
        <strain evidence="1 2">ZFBP1038</strain>
    </source>
</reference>
<name>A0ABY8QWN9_9MICO</name>
<evidence type="ECO:0000313" key="2">
    <source>
        <dbReference type="Proteomes" id="UP001209083"/>
    </source>
</evidence>
<sequence length="41" mass="4598">MNPHEHLAALYKFLGLPADQVADFWTDGATVLVTVVEGEWR</sequence>
<gene>
    <name evidence="1" type="ORF">LWF01_02060</name>
</gene>
<protein>
    <recommendedName>
        <fullName evidence="3">Sulfotransferase</fullName>
    </recommendedName>
</protein>
<organism evidence="1 2">
    <name type="scientific">Saxibacter everestensis</name>
    <dbReference type="NCBI Taxonomy" id="2909229"/>
    <lineage>
        <taxon>Bacteria</taxon>
        <taxon>Bacillati</taxon>
        <taxon>Actinomycetota</taxon>
        <taxon>Actinomycetes</taxon>
        <taxon>Micrococcales</taxon>
        <taxon>Brevibacteriaceae</taxon>
        <taxon>Saxibacter</taxon>
    </lineage>
</organism>
<dbReference type="EMBL" id="CP090958">
    <property type="protein sequence ID" value="WGW12575.1"/>
    <property type="molecule type" value="Genomic_DNA"/>
</dbReference>
<dbReference type="RefSeq" id="WP_349639378.1">
    <property type="nucleotide sequence ID" value="NZ_CP090958.1"/>
</dbReference>
<accession>A0ABY8QWN9</accession>
<dbReference type="Proteomes" id="UP001209083">
    <property type="component" value="Chromosome"/>
</dbReference>
<evidence type="ECO:0008006" key="3">
    <source>
        <dbReference type="Google" id="ProtNLM"/>
    </source>
</evidence>
<evidence type="ECO:0000313" key="1">
    <source>
        <dbReference type="EMBL" id="WGW12575.1"/>
    </source>
</evidence>
<keyword evidence="2" id="KW-1185">Reference proteome</keyword>